<dbReference type="SUPFAM" id="SSF55144">
    <property type="entry name" value="LigT-like"/>
    <property type="match status" value="1"/>
</dbReference>
<dbReference type="AlphaFoldDB" id="A0A543PPE9"/>
<sequence>MSLHSVEALLDAATDAAVRQEWTALAEAGLPSQAAHQGATNAPHITLSVATGVPDFVESRIAREIGALLPVPVRLGPLLVMGSRRFVLAHLVVPSDELLRLHATVARAMSAAPEVPEVVRPGRWTPHVTLARGLGSRQVGDALAVLGRTRPLDGSIATVRRWDPTARRAWPVGGKPTMEP</sequence>
<dbReference type="OrthoDB" id="3397424at2"/>
<dbReference type="PANTHER" id="PTHR36039">
    <property type="match status" value="1"/>
</dbReference>
<dbReference type="Gene3D" id="3.90.1140.10">
    <property type="entry name" value="Cyclic phosphodiesterase"/>
    <property type="match status" value="1"/>
</dbReference>
<gene>
    <name evidence="1" type="ORF">FHX52_2663</name>
</gene>
<dbReference type="GO" id="GO:0016874">
    <property type="term" value="F:ligase activity"/>
    <property type="evidence" value="ECO:0007669"/>
    <property type="project" value="UniProtKB-KW"/>
</dbReference>
<dbReference type="RefSeq" id="WP_141822729.1">
    <property type="nucleotide sequence ID" value="NZ_BAAAQC010000004.1"/>
</dbReference>
<evidence type="ECO:0000313" key="1">
    <source>
        <dbReference type="EMBL" id="TQN45958.1"/>
    </source>
</evidence>
<dbReference type="Proteomes" id="UP000320085">
    <property type="component" value="Unassembled WGS sequence"/>
</dbReference>
<evidence type="ECO:0000313" key="2">
    <source>
        <dbReference type="Proteomes" id="UP000320085"/>
    </source>
</evidence>
<dbReference type="PANTHER" id="PTHR36039:SF2">
    <property type="entry name" value="RNA LIGASE_CYCLIC NUCLEOTIDE PHOSPHODIESTERASE FAMILY PROTEIN"/>
    <property type="match status" value="1"/>
</dbReference>
<keyword evidence="1" id="KW-0436">Ligase</keyword>
<name>A0A543PPE9_9MICO</name>
<protein>
    <submittedName>
        <fullName evidence="1">2'-5' RNA ligase superfamily protein</fullName>
    </submittedName>
</protein>
<dbReference type="InterPro" id="IPR009097">
    <property type="entry name" value="Cyclic_Pdiesterase"/>
</dbReference>
<proteinExistence type="predicted"/>
<reference evidence="1 2" key="1">
    <citation type="submission" date="2019-06" db="EMBL/GenBank/DDBJ databases">
        <title>Sequencing the genomes of 1000 actinobacteria strains.</title>
        <authorList>
            <person name="Klenk H.-P."/>
        </authorList>
    </citation>
    <scope>NUCLEOTIDE SEQUENCE [LARGE SCALE GENOMIC DNA]</scope>
    <source>
        <strain evidence="1 2">DSM 21776</strain>
    </source>
</reference>
<accession>A0A543PPE9</accession>
<comment type="caution">
    <text evidence="1">The sequence shown here is derived from an EMBL/GenBank/DDBJ whole genome shotgun (WGS) entry which is preliminary data.</text>
</comment>
<organism evidence="1 2">
    <name type="scientific">Humibacillus xanthopallidus</name>
    <dbReference type="NCBI Taxonomy" id="412689"/>
    <lineage>
        <taxon>Bacteria</taxon>
        <taxon>Bacillati</taxon>
        <taxon>Actinomycetota</taxon>
        <taxon>Actinomycetes</taxon>
        <taxon>Micrococcales</taxon>
        <taxon>Intrasporangiaceae</taxon>
        <taxon>Humibacillus</taxon>
    </lineage>
</organism>
<dbReference type="Pfam" id="PF13563">
    <property type="entry name" value="2_5_RNA_ligase2"/>
    <property type="match status" value="1"/>
</dbReference>
<dbReference type="EMBL" id="VFQF01000002">
    <property type="protein sequence ID" value="TQN45958.1"/>
    <property type="molecule type" value="Genomic_DNA"/>
</dbReference>